<evidence type="ECO:0000313" key="2">
    <source>
        <dbReference type="Proteomes" id="UP000502823"/>
    </source>
</evidence>
<organism evidence="1 2">
    <name type="scientific">Coptotermes formosanus</name>
    <name type="common">Formosan subterranean termite</name>
    <dbReference type="NCBI Taxonomy" id="36987"/>
    <lineage>
        <taxon>Eukaryota</taxon>
        <taxon>Metazoa</taxon>
        <taxon>Ecdysozoa</taxon>
        <taxon>Arthropoda</taxon>
        <taxon>Hexapoda</taxon>
        <taxon>Insecta</taxon>
        <taxon>Pterygota</taxon>
        <taxon>Neoptera</taxon>
        <taxon>Polyneoptera</taxon>
        <taxon>Dictyoptera</taxon>
        <taxon>Blattodea</taxon>
        <taxon>Blattoidea</taxon>
        <taxon>Termitoidae</taxon>
        <taxon>Rhinotermitidae</taxon>
        <taxon>Coptotermes</taxon>
    </lineage>
</organism>
<reference evidence="2" key="1">
    <citation type="submission" date="2020-01" db="EMBL/GenBank/DDBJ databases">
        <title>Draft genome sequence of the Termite Coptotermes fromosanus.</title>
        <authorList>
            <person name="Itakura S."/>
            <person name="Yosikawa Y."/>
            <person name="Umezawa K."/>
        </authorList>
    </citation>
    <scope>NUCLEOTIDE SEQUENCE [LARGE SCALE GENOMIC DNA]</scope>
</reference>
<accession>A0A6L2PUP7</accession>
<dbReference type="EMBL" id="BLKM01000628">
    <property type="protein sequence ID" value="GFG36341.1"/>
    <property type="molecule type" value="Genomic_DNA"/>
</dbReference>
<gene>
    <name evidence="1" type="ORF">Cfor_08606</name>
</gene>
<dbReference type="AlphaFoldDB" id="A0A6L2PUP7"/>
<proteinExistence type="predicted"/>
<dbReference type="OrthoDB" id="5516033at2759"/>
<keyword evidence="2" id="KW-1185">Reference proteome</keyword>
<sequence length="54" mass="6309">MKKRLLTSRYEFSTHSPVNPEMAEKYGVKMKKPGEVTLESEFEKIKKASTNRFT</sequence>
<evidence type="ECO:0000313" key="1">
    <source>
        <dbReference type="EMBL" id="GFG36341.1"/>
    </source>
</evidence>
<dbReference type="Proteomes" id="UP000502823">
    <property type="component" value="Unassembled WGS sequence"/>
</dbReference>
<protein>
    <submittedName>
        <fullName evidence="1">Uncharacterized protein</fullName>
    </submittedName>
</protein>
<comment type="caution">
    <text evidence="1">The sequence shown here is derived from an EMBL/GenBank/DDBJ whole genome shotgun (WGS) entry which is preliminary data.</text>
</comment>
<dbReference type="InParanoid" id="A0A6L2PUP7"/>
<name>A0A6L2PUP7_COPFO</name>